<dbReference type="EMBL" id="FOMB01000040">
    <property type="protein sequence ID" value="SFD32443.1"/>
    <property type="molecule type" value="Genomic_DNA"/>
</dbReference>
<dbReference type="AlphaFoldDB" id="A0A1I1RL98"/>
<dbReference type="InterPro" id="IPR014580">
    <property type="entry name" value="UCP033199"/>
</dbReference>
<organism evidence="1 2">
    <name type="scientific">Devosia psychrophila</name>
    <dbReference type="NCBI Taxonomy" id="728005"/>
    <lineage>
        <taxon>Bacteria</taxon>
        <taxon>Pseudomonadati</taxon>
        <taxon>Pseudomonadota</taxon>
        <taxon>Alphaproteobacteria</taxon>
        <taxon>Hyphomicrobiales</taxon>
        <taxon>Devosiaceae</taxon>
        <taxon>Devosia</taxon>
    </lineage>
</organism>
<proteinExistence type="predicted"/>
<evidence type="ECO:0000313" key="2">
    <source>
        <dbReference type="Proteomes" id="UP000182258"/>
    </source>
</evidence>
<accession>A0A1I1RL98</accession>
<dbReference type="InterPro" id="IPR023204">
    <property type="entry name" value="SP1917_dom_sf"/>
</dbReference>
<protein>
    <recommendedName>
        <fullName evidence="3">DUF2200 domain-containing protein</fullName>
    </recommendedName>
</protein>
<dbReference type="Proteomes" id="UP000182258">
    <property type="component" value="Unassembled WGS sequence"/>
</dbReference>
<dbReference type="OrthoDB" id="3192540at2"/>
<name>A0A1I1RL98_9HYPH</name>
<gene>
    <name evidence="1" type="ORF">SAMN04488059_14021</name>
</gene>
<evidence type="ECO:0000313" key="1">
    <source>
        <dbReference type="EMBL" id="SFD32443.1"/>
    </source>
</evidence>
<reference evidence="1 2" key="1">
    <citation type="submission" date="2016-10" db="EMBL/GenBank/DDBJ databases">
        <authorList>
            <person name="de Groot N.N."/>
        </authorList>
    </citation>
    <scope>NUCLEOTIDE SEQUENCE [LARGE SCALE GENOMIC DNA]</scope>
    <source>
        <strain evidence="1 2">CGMCC 1.10210</strain>
    </source>
</reference>
<dbReference type="Pfam" id="PF09966">
    <property type="entry name" value="DUF2200"/>
    <property type="match status" value="1"/>
</dbReference>
<dbReference type="Gene3D" id="1.10.8.290">
    <property type="entry name" value="uncharacterized protein sp1917 domain"/>
    <property type="match status" value="1"/>
</dbReference>
<sequence>MNGTSHRIYTTSVASVYKHYIARAERKGRSKEEVDEVACWLTGHTQCAWR</sequence>
<evidence type="ECO:0008006" key="3">
    <source>
        <dbReference type="Google" id="ProtNLM"/>
    </source>
</evidence>
<dbReference type="STRING" id="728005.SAMN04488059_14021"/>